<keyword evidence="7" id="KW-0411">Iron-sulfur</keyword>
<evidence type="ECO:0000256" key="3">
    <source>
        <dbReference type="ARBA" id="ARBA00022485"/>
    </source>
</evidence>
<evidence type="ECO:0000313" key="11">
    <source>
        <dbReference type="Proteomes" id="UP000053467"/>
    </source>
</evidence>
<accession>A0A117M5L1</accession>
<dbReference type="PANTHER" id="PTHR30038">
    <property type="entry name" value="ALDEHYDE FERREDOXIN OXIDOREDUCTASE"/>
    <property type="match status" value="1"/>
</dbReference>
<evidence type="ECO:0000259" key="9">
    <source>
        <dbReference type="SMART" id="SM00790"/>
    </source>
</evidence>
<dbReference type="GO" id="GO:0046872">
    <property type="term" value="F:metal ion binding"/>
    <property type="evidence" value="ECO:0007669"/>
    <property type="project" value="UniProtKB-KW"/>
</dbReference>
<dbReference type="SUPFAM" id="SSF56228">
    <property type="entry name" value="Aldehyde ferredoxin oxidoreductase, N-terminal domain"/>
    <property type="match status" value="1"/>
</dbReference>
<evidence type="ECO:0000256" key="5">
    <source>
        <dbReference type="ARBA" id="ARBA00023002"/>
    </source>
</evidence>
<dbReference type="EMBL" id="LGGX01000053">
    <property type="protein sequence ID" value="KUK85614.1"/>
    <property type="molecule type" value="Genomic_DNA"/>
</dbReference>
<comment type="caution">
    <text evidence="10">The sequence shown here is derived from an EMBL/GenBank/DDBJ whole genome shotgun (WGS) entry which is preliminary data.</text>
</comment>
<dbReference type="InterPro" id="IPR036021">
    <property type="entry name" value="Tungsten_al_ferr_oxy-like_C"/>
</dbReference>
<dbReference type="Gene3D" id="1.10.599.10">
    <property type="entry name" value="Aldehyde Ferredoxin Oxidoreductase Protein, subunit A, domain 3"/>
    <property type="match status" value="1"/>
</dbReference>
<dbReference type="InterPro" id="IPR001203">
    <property type="entry name" value="OxRdtase_Ald_Fedxn_C"/>
</dbReference>
<evidence type="ECO:0000256" key="1">
    <source>
        <dbReference type="ARBA" id="ARBA00001966"/>
    </source>
</evidence>
<evidence type="ECO:0000313" key="10">
    <source>
        <dbReference type="EMBL" id="KUK85614.1"/>
    </source>
</evidence>
<feature type="non-terminal residue" evidence="10">
    <location>
        <position position="1"/>
    </location>
</feature>
<dbReference type="InterPro" id="IPR051919">
    <property type="entry name" value="W-dependent_AOR"/>
</dbReference>
<evidence type="ECO:0000256" key="7">
    <source>
        <dbReference type="ARBA" id="ARBA00023014"/>
    </source>
</evidence>
<feature type="domain" description="Aldehyde ferredoxin oxidoreductase N-terminal" evidence="9">
    <location>
        <begin position="1"/>
        <end position="97"/>
    </location>
</feature>
<dbReference type="Pfam" id="PF01314">
    <property type="entry name" value="AFOR_C"/>
    <property type="match status" value="1"/>
</dbReference>
<dbReference type="InterPro" id="IPR013983">
    <property type="entry name" value="Ald_Fedxn_OxRdtase_N"/>
</dbReference>
<keyword evidence="3" id="KW-0004">4Fe-4S</keyword>
<proteinExistence type="inferred from homology"/>
<protein>
    <submittedName>
        <fullName evidence="10">Aldehyde ferredoxin oxidoreductase</fullName>
    </submittedName>
</protein>
<name>A0A117M5L1_UNCT6</name>
<dbReference type="InterPro" id="IPR036503">
    <property type="entry name" value="Ald_Fedxn_OxRdtase_N_sf"/>
</dbReference>
<dbReference type="InterPro" id="IPR013985">
    <property type="entry name" value="Ald_Fedxn_OxRdtase_dom3"/>
</dbReference>
<dbReference type="PATRIC" id="fig|1635277.3.peg.1299"/>
<dbReference type="GO" id="GO:0016625">
    <property type="term" value="F:oxidoreductase activity, acting on the aldehyde or oxo group of donors, iron-sulfur protein as acceptor"/>
    <property type="evidence" value="ECO:0007669"/>
    <property type="project" value="InterPro"/>
</dbReference>
<dbReference type="Pfam" id="PF02730">
    <property type="entry name" value="AFOR_N"/>
    <property type="match status" value="1"/>
</dbReference>
<dbReference type="SMART" id="SM00790">
    <property type="entry name" value="AFOR_N"/>
    <property type="match status" value="1"/>
</dbReference>
<keyword evidence="6" id="KW-0408">Iron</keyword>
<comment type="cofactor">
    <cofactor evidence="1">
        <name>[4Fe-4S] cluster</name>
        <dbReference type="ChEBI" id="CHEBI:49883"/>
    </cofactor>
</comment>
<dbReference type="GO" id="GO:0009055">
    <property type="term" value="F:electron transfer activity"/>
    <property type="evidence" value="ECO:0007669"/>
    <property type="project" value="InterPro"/>
</dbReference>
<dbReference type="Gene3D" id="1.10.569.10">
    <property type="entry name" value="Aldehyde Ferredoxin Oxidoreductase Protein, subunit A, domain 2"/>
    <property type="match status" value="1"/>
</dbReference>
<dbReference type="SUPFAM" id="SSF48310">
    <property type="entry name" value="Aldehyde ferredoxin oxidoreductase, C-terminal domains"/>
    <property type="match status" value="1"/>
</dbReference>
<dbReference type="Proteomes" id="UP000053467">
    <property type="component" value="Unassembled WGS sequence"/>
</dbReference>
<organism evidence="10 11">
    <name type="scientific">candidate division TA06 bacterium 34_109</name>
    <dbReference type="NCBI Taxonomy" id="1635277"/>
    <lineage>
        <taxon>Bacteria</taxon>
        <taxon>Bacteria division TA06</taxon>
    </lineage>
</organism>
<comment type="similarity">
    <text evidence="2">Belongs to the AOR/FOR family.</text>
</comment>
<reference evidence="11" key="1">
    <citation type="journal article" date="2015" name="MBio">
        <title>Genome-Resolved Metagenomic Analysis Reveals Roles for Candidate Phyla and Other Microbial Community Members in Biogeochemical Transformations in Oil Reservoirs.</title>
        <authorList>
            <person name="Hu P."/>
            <person name="Tom L."/>
            <person name="Singh A."/>
            <person name="Thomas B.C."/>
            <person name="Baker B.J."/>
            <person name="Piceno Y.M."/>
            <person name="Andersen G.L."/>
            <person name="Banfield J.F."/>
        </authorList>
    </citation>
    <scope>NUCLEOTIDE SEQUENCE [LARGE SCALE GENOMIC DNA]</scope>
</reference>
<comment type="cofactor">
    <cofactor evidence="8">
        <name>tungstopterin</name>
        <dbReference type="ChEBI" id="CHEBI:30402"/>
    </cofactor>
</comment>
<keyword evidence="5" id="KW-0560">Oxidoreductase</keyword>
<dbReference type="InterPro" id="IPR013984">
    <property type="entry name" value="Ald_Fedxn_OxRdtase_dom2"/>
</dbReference>
<evidence type="ECO:0000256" key="2">
    <source>
        <dbReference type="ARBA" id="ARBA00011032"/>
    </source>
</evidence>
<evidence type="ECO:0000256" key="4">
    <source>
        <dbReference type="ARBA" id="ARBA00022723"/>
    </source>
</evidence>
<dbReference type="Gene3D" id="3.60.9.10">
    <property type="entry name" value="Aldehyde ferredoxin oxidoreductase, N-terminal domain"/>
    <property type="match status" value="1"/>
</dbReference>
<sequence>VIIEGKAKEPVYLWIYKGEAELKCAKEVWGKLADEADKILREKTHPKAETMEIGPAGETQSLVANVMFNGHRAAGRTGVGAVLGSKNFKGIAVRGNLEVKVAEPENFMEAVYKTREILSKDDFSGGGAAMLGSAMLVNAINGVGAFPTKNAQDGYFPEAEKISGETLRERNLIRNEGCAECPIGCGRVTEIKEGKYKGAHGGGPEYESIWSLGPMCGVSDLDAVVMANYLCDKYGMDTITAGSTVACGMELYEEGYMPKEDSPFPLTFGSGETLVEAIKLMGEQKGKLGKLLAQGSYRLGEHYGHPELSMSVKKQEFPAYDPRGIKGIGLEYATSNRGACHVRGYTIAPEVLSGAADRLKYEGKGELVKIFQDLTSALDSTGICLFTTFGMGGEDIALLLSTATGFKVDINEFMKIGERIWNLERLFNLKAGFTRKDDTLPMRILKEPIKTGPSKGEIEELDKMLDDYYKVRGWDKNGIPTNEKLKALGLLD</sequence>
<dbReference type="AlphaFoldDB" id="A0A117M5L1"/>
<evidence type="ECO:0000256" key="8">
    <source>
        <dbReference type="ARBA" id="ARBA00049934"/>
    </source>
</evidence>
<gene>
    <name evidence="10" type="ORF">XE03_1965</name>
</gene>
<dbReference type="GO" id="GO:0051539">
    <property type="term" value="F:4 iron, 4 sulfur cluster binding"/>
    <property type="evidence" value="ECO:0007669"/>
    <property type="project" value="UniProtKB-KW"/>
</dbReference>
<evidence type="ECO:0000256" key="6">
    <source>
        <dbReference type="ARBA" id="ARBA00023004"/>
    </source>
</evidence>
<keyword evidence="4" id="KW-0479">Metal-binding</keyword>
<dbReference type="PANTHER" id="PTHR30038:SF0">
    <property type="entry name" value="TUNGSTEN-CONTAINING ALDEHYDE FERREDOXIN OXIDOREDUCTASE"/>
    <property type="match status" value="1"/>
</dbReference>